<evidence type="ECO:0000313" key="14">
    <source>
        <dbReference type="EMBL" id="MBE1162732.1"/>
    </source>
</evidence>
<evidence type="ECO:0000256" key="11">
    <source>
        <dbReference type="ARBA" id="ARBA00023237"/>
    </source>
</evidence>
<evidence type="ECO:0000256" key="4">
    <source>
        <dbReference type="ARBA" id="ARBA00004635"/>
    </source>
</evidence>
<dbReference type="Pfam" id="PF02107">
    <property type="entry name" value="FlgH"/>
    <property type="match status" value="1"/>
</dbReference>
<evidence type="ECO:0000256" key="5">
    <source>
        <dbReference type="ARBA" id="ARBA00006929"/>
    </source>
</evidence>
<evidence type="ECO:0000256" key="10">
    <source>
        <dbReference type="ARBA" id="ARBA00023143"/>
    </source>
</evidence>
<comment type="function">
    <text evidence="1">Assembles around the rod to form the L-ring and probably protects the motor/basal body from shearing forces during rotation.</text>
</comment>
<evidence type="ECO:0000256" key="13">
    <source>
        <dbReference type="SAM" id="SignalP"/>
    </source>
</evidence>
<keyword evidence="10" id="KW-0975">Bacterial flagellum</keyword>
<feature type="chain" id="PRO_5047327826" evidence="13">
    <location>
        <begin position="21"/>
        <end position="196"/>
    </location>
</feature>
<evidence type="ECO:0000256" key="2">
    <source>
        <dbReference type="ARBA" id="ARBA00004117"/>
    </source>
</evidence>
<reference evidence="14 15" key="1">
    <citation type="submission" date="2020-09" db="EMBL/GenBank/DDBJ databases">
        <title>Dyella sp. 7MK23 isolated from forest soil.</title>
        <authorList>
            <person name="Fu J."/>
        </authorList>
    </citation>
    <scope>NUCLEOTIDE SEQUENCE [LARGE SCALE GENOMIC DNA]</scope>
    <source>
        <strain evidence="14 15">7MK23</strain>
    </source>
</reference>
<evidence type="ECO:0000256" key="9">
    <source>
        <dbReference type="ARBA" id="ARBA00023139"/>
    </source>
</evidence>
<dbReference type="InterPro" id="IPR000527">
    <property type="entry name" value="Flag_Lring"/>
</dbReference>
<proteinExistence type="inferred from homology"/>
<keyword evidence="15" id="KW-1185">Reference proteome</keyword>
<keyword evidence="14" id="KW-0969">Cilium</keyword>
<keyword evidence="12" id="KW-0449">Lipoprotein</keyword>
<evidence type="ECO:0000256" key="7">
    <source>
        <dbReference type="ARBA" id="ARBA00022729"/>
    </source>
</evidence>
<dbReference type="PANTHER" id="PTHR34933">
    <property type="entry name" value="FLAGELLAR L-RING PROTEIN"/>
    <property type="match status" value="1"/>
</dbReference>
<keyword evidence="7 13" id="KW-0732">Signal</keyword>
<comment type="subcellular location">
    <subcellularLocation>
        <location evidence="2">Bacterial flagellum basal body</location>
    </subcellularLocation>
    <subcellularLocation>
        <location evidence="3">Cell outer membrane</location>
    </subcellularLocation>
    <subcellularLocation>
        <location evidence="4">Membrane</location>
        <topology evidence="4">Lipid-anchor</topology>
    </subcellularLocation>
</comment>
<evidence type="ECO:0000256" key="3">
    <source>
        <dbReference type="ARBA" id="ARBA00004442"/>
    </source>
</evidence>
<evidence type="ECO:0000313" key="15">
    <source>
        <dbReference type="Proteomes" id="UP000651010"/>
    </source>
</evidence>
<dbReference type="Proteomes" id="UP000651010">
    <property type="component" value="Unassembled WGS sequence"/>
</dbReference>
<keyword evidence="14" id="KW-0966">Cell projection</keyword>
<comment type="caution">
    <text evidence="14">The sequence shown here is derived from an EMBL/GenBank/DDBJ whole genome shotgun (WGS) entry which is preliminary data.</text>
</comment>
<comment type="similarity">
    <text evidence="5">Belongs to the FlgH family.</text>
</comment>
<organism evidence="14 15">
    <name type="scientific">Dyella acidiphila</name>
    <dbReference type="NCBI Taxonomy" id="2775866"/>
    <lineage>
        <taxon>Bacteria</taxon>
        <taxon>Pseudomonadati</taxon>
        <taxon>Pseudomonadota</taxon>
        <taxon>Gammaproteobacteria</taxon>
        <taxon>Lysobacterales</taxon>
        <taxon>Rhodanobacteraceae</taxon>
        <taxon>Dyella</taxon>
    </lineage>
</organism>
<sequence length="196" mass="20816">MSTRFLLMAALLLASRGVSAQTQATDGSMINPDSYRGLAADRRAHQVGDTLTVLVTETARATASANTDASGGVQLGANAQYHNTTHNYGLGLNGDDAGQGNTTRAGSLQAQLAVRVIAVEGDGMLRIHGDQSVEINGEKQQFALTGLVRPEDISPTNTILSNRISEADIHYTGKGDISTAQRHSILYRITRWLGLI</sequence>
<protein>
    <submittedName>
        <fullName evidence="14">Flagellar basal body L-ring protein FlgH</fullName>
    </submittedName>
</protein>
<keyword evidence="9" id="KW-0564">Palmitate</keyword>
<evidence type="ECO:0000256" key="6">
    <source>
        <dbReference type="ARBA" id="ARBA00011439"/>
    </source>
</evidence>
<keyword evidence="11" id="KW-0998">Cell outer membrane</keyword>
<dbReference type="EMBL" id="JACZZA010000016">
    <property type="protein sequence ID" value="MBE1162732.1"/>
    <property type="molecule type" value="Genomic_DNA"/>
</dbReference>
<dbReference type="PANTHER" id="PTHR34933:SF1">
    <property type="entry name" value="FLAGELLAR L-RING PROTEIN"/>
    <property type="match status" value="1"/>
</dbReference>
<evidence type="ECO:0000256" key="8">
    <source>
        <dbReference type="ARBA" id="ARBA00023136"/>
    </source>
</evidence>
<dbReference type="PRINTS" id="PR01008">
    <property type="entry name" value="FLGLRINGFLGH"/>
</dbReference>
<evidence type="ECO:0000256" key="1">
    <source>
        <dbReference type="ARBA" id="ARBA00002591"/>
    </source>
</evidence>
<feature type="signal peptide" evidence="13">
    <location>
        <begin position="1"/>
        <end position="20"/>
    </location>
</feature>
<dbReference type="RefSeq" id="WP_192557575.1">
    <property type="nucleotide sequence ID" value="NZ_JACZZA010000016.1"/>
</dbReference>
<keyword evidence="8" id="KW-0472">Membrane</keyword>
<evidence type="ECO:0000256" key="12">
    <source>
        <dbReference type="ARBA" id="ARBA00023288"/>
    </source>
</evidence>
<accession>A0ABR9GF99</accession>
<name>A0ABR9GF99_9GAMM</name>
<gene>
    <name evidence="14" type="ORF">IGX34_20300</name>
</gene>
<comment type="subunit">
    <text evidence="6">The basal body constitutes a major portion of the flagellar organelle and consists of four rings (L,P,S, and M) mounted on a central rod.</text>
</comment>
<keyword evidence="14" id="KW-0282">Flagellum</keyword>